<sequence length="343" mass="38737">MDLLELTVLLTVHPEVIKLLDWNKLVTFCDLVWWLKAEISAVQPPGDATAPLSLPSHIEDFFAAVFSLATGDIKRLWVALRQLAWEGEKTGTLQQRHAQELLPLFLKYGKQFDLGFYNLRPPTRVCSDPRCTKKPKKRARLADDSYGVKQSMLGEARSHDIVIFTRDLGPVPAKATSLYCRGCKTRYYHNYFVHDRASTRTYYSDPPPFIQIAQHISSEVCEDIANSMVLSWTSATNAAEIYNLAECPGELVAELNLDSKLSKHLTTVQAWDASFTHSLLLHHQKHGTTLELDHNAPRSPALQARNLMMVGPGQEERSHACDLCCWVHENKDGEAGMLHRHKP</sequence>
<dbReference type="OrthoDB" id="2757193at2759"/>
<dbReference type="STRING" id="139420.A0A371CIB6"/>
<evidence type="ECO:0000259" key="1">
    <source>
        <dbReference type="Pfam" id="PF18718"/>
    </source>
</evidence>
<proteinExistence type="predicted"/>
<accession>A0A371CIB6</accession>
<name>A0A371CIB6_9APHY</name>
<dbReference type="AlphaFoldDB" id="A0A371CIB6"/>
<dbReference type="Pfam" id="PF18718">
    <property type="entry name" value="CxC5"/>
    <property type="match status" value="1"/>
</dbReference>
<organism evidence="2 3">
    <name type="scientific">Lentinus brumalis</name>
    <dbReference type="NCBI Taxonomy" id="2498619"/>
    <lineage>
        <taxon>Eukaryota</taxon>
        <taxon>Fungi</taxon>
        <taxon>Dikarya</taxon>
        <taxon>Basidiomycota</taxon>
        <taxon>Agaricomycotina</taxon>
        <taxon>Agaricomycetes</taxon>
        <taxon>Polyporales</taxon>
        <taxon>Polyporaceae</taxon>
        <taxon>Lentinus</taxon>
    </lineage>
</organism>
<protein>
    <recommendedName>
        <fullName evidence="1">CxC5 like cysteine cluster associated with KDZ domain-containing protein</fullName>
    </recommendedName>
</protein>
<evidence type="ECO:0000313" key="3">
    <source>
        <dbReference type="Proteomes" id="UP000256964"/>
    </source>
</evidence>
<dbReference type="Proteomes" id="UP000256964">
    <property type="component" value="Unassembled WGS sequence"/>
</dbReference>
<dbReference type="InterPro" id="IPR041539">
    <property type="entry name" value="CxC5"/>
</dbReference>
<keyword evidence="3" id="KW-1185">Reference proteome</keyword>
<feature type="domain" description="CxC5 like cysteine cluster associated with KDZ" evidence="1">
    <location>
        <begin position="115"/>
        <end position="244"/>
    </location>
</feature>
<reference evidence="2 3" key="1">
    <citation type="journal article" date="2018" name="Biotechnol. Biofuels">
        <title>Integrative visual omics of the white-rot fungus Polyporus brumalis exposes the biotechnological potential of its oxidative enzymes for delignifying raw plant biomass.</title>
        <authorList>
            <person name="Miyauchi S."/>
            <person name="Rancon A."/>
            <person name="Drula E."/>
            <person name="Hage H."/>
            <person name="Chaduli D."/>
            <person name="Favel A."/>
            <person name="Grisel S."/>
            <person name="Henrissat B."/>
            <person name="Herpoel-Gimbert I."/>
            <person name="Ruiz-Duenas F.J."/>
            <person name="Chevret D."/>
            <person name="Hainaut M."/>
            <person name="Lin J."/>
            <person name="Wang M."/>
            <person name="Pangilinan J."/>
            <person name="Lipzen A."/>
            <person name="Lesage-Meessen L."/>
            <person name="Navarro D."/>
            <person name="Riley R."/>
            <person name="Grigoriev I.V."/>
            <person name="Zhou S."/>
            <person name="Raouche S."/>
            <person name="Rosso M.N."/>
        </authorList>
    </citation>
    <scope>NUCLEOTIDE SEQUENCE [LARGE SCALE GENOMIC DNA]</scope>
    <source>
        <strain evidence="2 3">BRFM 1820</strain>
    </source>
</reference>
<dbReference type="EMBL" id="KZ857600">
    <property type="protein sequence ID" value="RDX40011.1"/>
    <property type="molecule type" value="Genomic_DNA"/>
</dbReference>
<evidence type="ECO:0000313" key="2">
    <source>
        <dbReference type="EMBL" id="RDX40011.1"/>
    </source>
</evidence>
<gene>
    <name evidence="2" type="ORF">OH76DRAFT_1366845</name>
</gene>